<gene>
    <name evidence="2" type="ORF">BTW07_16810</name>
</gene>
<dbReference type="InterPro" id="IPR041698">
    <property type="entry name" value="Methyltransf_25"/>
</dbReference>
<dbReference type="GO" id="GO:0032259">
    <property type="term" value="P:methylation"/>
    <property type="evidence" value="ECO:0007669"/>
    <property type="project" value="UniProtKB-KW"/>
</dbReference>
<keyword evidence="2" id="KW-0489">Methyltransferase</keyword>
<dbReference type="InterPro" id="IPR029063">
    <property type="entry name" value="SAM-dependent_MTases_sf"/>
</dbReference>
<accession>A0A1Q8SNN5</accession>
<comment type="caution">
    <text evidence="2">The sequence shown here is derived from an EMBL/GenBank/DDBJ whole genome shotgun (WGS) entry which is preliminary data.</text>
</comment>
<keyword evidence="2" id="KW-0808">Transferase</keyword>
<dbReference type="Proteomes" id="UP000186878">
    <property type="component" value="Unassembled WGS sequence"/>
</dbReference>
<dbReference type="AlphaFoldDB" id="A0A1Q8SNN5"/>
<evidence type="ECO:0000313" key="2">
    <source>
        <dbReference type="EMBL" id="OLO02996.1"/>
    </source>
</evidence>
<organism evidence="2 3">
    <name type="scientific">Salinicola socius</name>
    <dbReference type="NCBI Taxonomy" id="404433"/>
    <lineage>
        <taxon>Bacteria</taxon>
        <taxon>Pseudomonadati</taxon>
        <taxon>Pseudomonadota</taxon>
        <taxon>Gammaproteobacteria</taxon>
        <taxon>Oceanospirillales</taxon>
        <taxon>Halomonadaceae</taxon>
        <taxon>Salinicola</taxon>
    </lineage>
</organism>
<reference evidence="2 3" key="1">
    <citation type="submission" date="2016-12" db="EMBL/GenBank/DDBJ databases">
        <title>Draft genome sequences of strains Salinicola socius SMB35, Salinicola sp. MH3R3-1 and Chromohalobacter sp. SMB17 from the Verkhnekamsk potash mining region of Russia.</title>
        <authorList>
            <person name="Mavrodi D.V."/>
            <person name="Olsson B.E."/>
            <person name="Korsakova E.S."/>
            <person name="Pyankova A."/>
            <person name="Mavrodi O.V."/>
            <person name="Plotnikova E.G."/>
        </authorList>
    </citation>
    <scope>NUCLEOTIDE SEQUENCE [LARGE SCALE GENOMIC DNA]</scope>
    <source>
        <strain evidence="2 3">SMB35</strain>
    </source>
</reference>
<name>A0A1Q8SNN5_9GAMM</name>
<evidence type="ECO:0000259" key="1">
    <source>
        <dbReference type="Pfam" id="PF13649"/>
    </source>
</evidence>
<dbReference type="EMBL" id="MSDO01000026">
    <property type="protein sequence ID" value="OLO02996.1"/>
    <property type="molecule type" value="Genomic_DNA"/>
</dbReference>
<protein>
    <submittedName>
        <fullName evidence="2">SAM-dependent methyltransferase</fullName>
    </submittedName>
</protein>
<dbReference type="STRING" id="404433.BTW07_16810"/>
<evidence type="ECO:0000313" key="3">
    <source>
        <dbReference type="Proteomes" id="UP000186878"/>
    </source>
</evidence>
<dbReference type="SUPFAM" id="SSF53335">
    <property type="entry name" value="S-adenosyl-L-methionine-dependent methyltransferases"/>
    <property type="match status" value="1"/>
</dbReference>
<dbReference type="Pfam" id="PF13649">
    <property type="entry name" value="Methyltransf_25"/>
    <property type="match status" value="1"/>
</dbReference>
<feature type="domain" description="Methyltransferase" evidence="1">
    <location>
        <begin position="48"/>
        <end position="146"/>
    </location>
</feature>
<dbReference type="GO" id="GO:0008168">
    <property type="term" value="F:methyltransferase activity"/>
    <property type="evidence" value="ECO:0007669"/>
    <property type="project" value="UniProtKB-KW"/>
</dbReference>
<proteinExistence type="predicted"/>
<dbReference type="Gene3D" id="3.40.50.150">
    <property type="entry name" value="Vaccinia Virus protein VP39"/>
    <property type="match status" value="1"/>
</dbReference>
<dbReference type="RefSeq" id="WP_075571337.1">
    <property type="nucleotide sequence ID" value="NZ_MSDO01000026.1"/>
</dbReference>
<sequence length="231" mass="25405">MNQDEIKALFDQQAASYDQQWAKTSPIRNCLHLLLGSLFADLPAEARILCVGVGTGDELFYLASQHPDWRFTAVEPSGRMLDVCRERAEKEGVTSRCTFHEGYLASLPTAELHDAATCLLVSQFITNPDERSGFFRGIAAKLKLGGILASADLASDIASPEYDVLLHAWMNMMSAADVSEETIARMRHAYAHDVGVLPPARIASIIEEGGFELPVPFFQAGLIHAWLSRRA</sequence>
<dbReference type="CDD" id="cd02440">
    <property type="entry name" value="AdoMet_MTases"/>
    <property type="match status" value="1"/>
</dbReference>
<dbReference type="OrthoDB" id="8558926at2"/>
<keyword evidence="3" id="KW-1185">Reference proteome</keyword>